<dbReference type="RefSeq" id="WP_057895986.1">
    <property type="nucleotide sequence ID" value="NZ_AZEH01000034.1"/>
</dbReference>
<dbReference type="SUPFAM" id="SSF46955">
    <property type="entry name" value="Putative DNA-binding domain"/>
    <property type="match status" value="1"/>
</dbReference>
<dbReference type="InterPro" id="IPR047057">
    <property type="entry name" value="MerR_fam"/>
</dbReference>
<accession>A0A0R1MB76</accession>
<evidence type="ECO:0000256" key="3">
    <source>
        <dbReference type="ARBA" id="ARBA00023159"/>
    </source>
</evidence>
<dbReference type="PANTHER" id="PTHR30204:SF90">
    <property type="entry name" value="HTH-TYPE TRANSCRIPTIONAL ACTIVATOR MTA"/>
    <property type="match status" value="1"/>
</dbReference>
<feature type="domain" description="HTH merR-type" evidence="5">
    <location>
        <begin position="2"/>
        <end position="71"/>
    </location>
</feature>
<dbReference type="Gene3D" id="1.10.1660.10">
    <property type="match status" value="1"/>
</dbReference>
<dbReference type="InterPro" id="IPR009061">
    <property type="entry name" value="DNA-bd_dom_put_sf"/>
</dbReference>
<dbReference type="InterPro" id="IPR012925">
    <property type="entry name" value="TipAS_dom"/>
</dbReference>
<dbReference type="PATRIC" id="fig|1423777.3.peg.1137"/>
<dbReference type="PANTHER" id="PTHR30204">
    <property type="entry name" value="REDOX-CYCLING DRUG-SENSING TRANSCRIPTIONAL ACTIVATOR SOXR"/>
    <property type="match status" value="1"/>
</dbReference>
<sequence length="254" mass="29379">MVYSITALAKLAGISTRTLRFYDKKGLLKARRYPKNNYRYYDEIEIDRLQKIMFLRLFELPLDQIRKVLDSSENVQYQALSNQRQNIIAERDRLSRLLVNLDLTLATMKGASKMNDAEKFAAFKAKAIDDNEIQYGKEVRRKYGNMVVDNSNQKFNSLSEDEMTHLQDLTKQILSMLKTFVGIHDLDQPAAKHLFELHKEFLCITWPRGQYSSEAHKGLAAMYASDPRFIKYYEEGTGKKGAAKALRAIIDNYA</sequence>
<dbReference type="STRING" id="1423777.FD46_GL001103"/>
<dbReference type="Pfam" id="PF07739">
    <property type="entry name" value="TipAS"/>
    <property type="match status" value="1"/>
</dbReference>
<dbReference type="Proteomes" id="UP000051686">
    <property type="component" value="Unassembled WGS sequence"/>
</dbReference>
<dbReference type="OrthoDB" id="9814833at2"/>
<keyword evidence="3" id="KW-0010">Activator</keyword>
<dbReference type="Gene3D" id="1.10.490.50">
    <property type="entry name" value="Antibiotic binding domain of TipA-like multidrug resistance regulators"/>
    <property type="match status" value="1"/>
</dbReference>
<dbReference type="SUPFAM" id="SSF89082">
    <property type="entry name" value="Antibiotic binding domain of TipA-like multidrug resistance regulators"/>
    <property type="match status" value="1"/>
</dbReference>
<organism evidence="6 7">
    <name type="scientific">Liquorilactobacillus oeni DSM 19972</name>
    <dbReference type="NCBI Taxonomy" id="1423777"/>
    <lineage>
        <taxon>Bacteria</taxon>
        <taxon>Bacillati</taxon>
        <taxon>Bacillota</taxon>
        <taxon>Bacilli</taxon>
        <taxon>Lactobacillales</taxon>
        <taxon>Lactobacillaceae</taxon>
        <taxon>Liquorilactobacillus</taxon>
    </lineage>
</organism>
<evidence type="ECO:0000256" key="4">
    <source>
        <dbReference type="ARBA" id="ARBA00023163"/>
    </source>
</evidence>
<dbReference type="GO" id="GO:0003700">
    <property type="term" value="F:DNA-binding transcription factor activity"/>
    <property type="evidence" value="ECO:0007669"/>
    <property type="project" value="InterPro"/>
</dbReference>
<name>A0A0R1MB76_9LACO</name>
<dbReference type="PROSITE" id="PS50937">
    <property type="entry name" value="HTH_MERR_2"/>
    <property type="match status" value="1"/>
</dbReference>
<reference evidence="6 7" key="1">
    <citation type="journal article" date="2015" name="Genome Announc.">
        <title>Expanding the biotechnology potential of lactobacilli through comparative genomics of 213 strains and associated genera.</title>
        <authorList>
            <person name="Sun Z."/>
            <person name="Harris H.M."/>
            <person name="McCann A."/>
            <person name="Guo C."/>
            <person name="Argimon S."/>
            <person name="Zhang W."/>
            <person name="Yang X."/>
            <person name="Jeffery I.B."/>
            <person name="Cooney J.C."/>
            <person name="Kagawa T.F."/>
            <person name="Liu W."/>
            <person name="Song Y."/>
            <person name="Salvetti E."/>
            <person name="Wrobel A."/>
            <person name="Rasinkangas P."/>
            <person name="Parkhill J."/>
            <person name="Rea M.C."/>
            <person name="O'Sullivan O."/>
            <person name="Ritari J."/>
            <person name="Douillard F.P."/>
            <person name="Paul Ross R."/>
            <person name="Yang R."/>
            <person name="Briner A.E."/>
            <person name="Felis G.E."/>
            <person name="de Vos W.M."/>
            <person name="Barrangou R."/>
            <person name="Klaenhammer T.R."/>
            <person name="Caufield P.W."/>
            <person name="Cui Y."/>
            <person name="Zhang H."/>
            <person name="O'Toole P.W."/>
        </authorList>
    </citation>
    <scope>NUCLEOTIDE SEQUENCE [LARGE SCALE GENOMIC DNA]</scope>
    <source>
        <strain evidence="6 7">DSM 19972</strain>
    </source>
</reference>
<evidence type="ECO:0000256" key="1">
    <source>
        <dbReference type="ARBA" id="ARBA00023015"/>
    </source>
</evidence>
<dbReference type="AlphaFoldDB" id="A0A0R1MB76"/>
<gene>
    <name evidence="6" type="ORF">FD46_GL001103</name>
</gene>
<dbReference type="PRINTS" id="PR00040">
    <property type="entry name" value="HTHMERR"/>
</dbReference>
<evidence type="ECO:0000313" key="6">
    <source>
        <dbReference type="EMBL" id="KRL05153.1"/>
    </source>
</evidence>
<keyword evidence="7" id="KW-1185">Reference proteome</keyword>
<dbReference type="SMART" id="SM00422">
    <property type="entry name" value="HTH_MERR"/>
    <property type="match status" value="1"/>
</dbReference>
<comment type="caution">
    <text evidence="6">The sequence shown here is derived from an EMBL/GenBank/DDBJ whole genome shotgun (WGS) entry which is preliminary data.</text>
</comment>
<evidence type="ECO:0000313" key="7">
    <source>
        <dbReference type="Proteomes" id="UP000051686"/>
    </source>
</evidence>
<dbReference type="GO" id="GO:0003677">
    <property type="term" value="F:DNA binding"/>
    <property type="evidence" value="ECO:0007669"/>
    <property type="project" value="UniProtKB-KW"/>
</dbReference>
<protein>
    <submittedName>
        <fullName evidence="6">MerR family transcriptional regulator</fullName>
    </submittedName>
</protein>
<evidence type="ECO:0000256" key="2">
    <source>
        <dbReference type="ARBA" id="ARBA00023125"/>
    </source>
</evidence>
<evidence type="ECO:0000259" key="5">
    <source>
        <dbReference type="PROSITE" id="PS50937"/>
    </source>
</evidence>
<keyword evidence="1" id="KW-0805">Transcription regulation</keyword>
<dbReference type="InterPro" id="IPR000551">
    <property type="entry name" value="MerR-type_HTH_dom"/>
</dbReference>
<dbReference type="EMBL" id="AZEH01000034">
    <property type="protein sequence ID" value="KRL05153.1"/>
    <property type="molecule type" value="Genomic_DNA"/>
</dbReference>
<keyword evidence="2" id="KW-0238">DNA-binding</keyword>
<dbReference type="Pfam" id="PF13411">
    <property type="entry name" value="MerR_1"/>
    <property type="match status" value="1"/>
</dbReference>
<dbReference type="InterPro" id="IPR036244">
    <property type="entry name" value="TipA-like_antibiotic-bd"/>
</dbReference>
<proteinExistence type="predicted"/>
<dbReference type="CDD" id="cd01106">
    <property type="entry name" value="HTH_TipAL-Mta"/>
    <property type="match status" value="1"/>
</dbReference>
<keyword evidence="4" id="KW-0804">Transcription</keyword>